<sequence>MTPIEVDFAVVGNSPLALLLAALLAGTHKQKIVLIGQPPSPFSLAGGLALSVAPLTRPETWSMLAACVPETEKLIAHLGGKAALLRADPMFLANSASGVQALSHIRHMAHGFGHPVERVSSGEVNGQAIRWRDALWLNQVTLTSALLEWLDDNKISQHQTATLATRRDGKGRAVFNAGEHQIAARNAVLADDGAIVANLAPAVLQSRFNRATGTSILTEPTTPLAATVMVQIDSGVQLSQGAAGGIAATSPLAPDRALPQLAGLLKPHRHLRLAGQDQFTHLATRHGAPLVGTLTPSGPTILAGLGLVAPFLAPALARYLVGQASIGESTYFADRGVGAGPHIGDYSAVVAA</sequence>
<gene>
    <name evidence="1" type="ORF">PSQ19_00570</name>
</gene>
<evidence type="ECO:0000313" key="1">
    <source>
        <dbReference type="EMBL" id="WDR02769.1"/>
    </source>
</evidence>
<keyword evidence="2" id="KW-1185">Reference proteome</keyword>
<protein>
    <recommendedName>
        <fullName evidence="3">FAD-binding domain-containing protein</fullName>
    </recommendedName>
</protein>
<dbReference type="Proteomes" id="UP001220530">
    <property type="component" value="Chromosome"/>
</dbReference>
<dbReference type="SUPFAM" id="SSF51905">
    <property type="entry name" value="FAD/NAD(P)-binding domain"/>
    <property type="match status" value="1"/>
</dbReference>
<proteinExistence type="predicted"/>
<evidence type="ECO:0000313" key="2">
    <source>
        <dbReference type="Proteomes" id="UP001220530"/>
    </source>
</evidence>
<accession>A0ABY7YP08</accession>
<dbReference type="RefSeq" id="WP_282219171.1">
    <property type="nucleotide sequence ID" value="NZ_CP118246.1"/>
</dbReference>
<organism evidence="1 2">
    <name type="scientific">Devosia algicola</name>
    <dbReference type="NCBI Taxonomy" id="3026418"/>
    <lineage>
        <taxon>Bacteria</taxon>
        <taxon>Pseudomonadati</taxon>
        <taxon>Pseudomonadota</taxon>
        <taxon>Alphaproteobacteria</taxon>
        <taxon>Hyphomicrobiales</taxon>
        <taxon>Devosiaceae</taxon>
        <taxon>Devosia</taxon>
    </lineage>
</organism>
<evidence type="ECO:0008006" key="3">
    <source>
        <dbReference type="Google" id="ProtNLM"/>
    </source>
</evidence>
<dbReference type="InterPro" id="IPR036188">
    <property type="entry name" value="FAD/NAD-bd_sf"/>
</dbReference>
<reference evidence="1 2" key="1">
    <citation type="submission" date="2023-02" db="EMBL/GenBank/DDBJ databases">
        <title>Devosia algicola sp. nov., isolated from the phycosphere of marine algae.</title>
        <authorList>
            <person name="Kim J.M."/>
            <person name="Lee J.K."/>
            <person name="Choi B.J."/>
            <person name="Bayburt H."/>
            <person name="Jeon C.O."/>
        </authorList>
    </citation>
    <scope>NUCLEOTIDE SEQUENCE [LARGE SCALE GENOMIC DNA]</scope>
    <source>
        <strain evidence="1 2">G20-9</strain>
    </source>
</reference>
<dbReference type="EMBL" id="CP118246">
    <property type="protein sequence ID" value="WDR02769.1"/>
    <property type="molecule type" value="Genomic_DNA"/>
</dbReference>
<name>A0ABY7YP08_9HYPH</name>